<accession>A0A0A9G061</accession>
<feature type="compositionally biased region" description="Polar residues" evidence="1">
    <location>
        <begin position="47"/>
        <end position="56"/>
    </location>
</feature>
<dbReference type="EMBL" id="GBRH01183898">
    <property type="protein sequence ID" value="JAE13998.1"/>
    <property type="molecule type" value="Transcribed_RNA"/>
</dbReference>
<protein>
    <submittedName>
        <fullName evidence="2">Uncharacterized protein</fullName>
    </submittedName>
</protein>
<proteinExistence type="predicted"/>
<feature type="region of interest" description="Disordered" evidence="1">
    <location>
        <begin position="1"/>
        <end position="63"/>
    </location>
</feature>
<name>A0A0A9G061_ARUDO</name>
<dbReference type="AlphaFoldDB" id="A0A0A9G061"/>
<sequence length="63" mass="7147">MNSFVDLTSDSRSHTRRSKIRTHQIPTKALTHDAAYPTQIRGDSRTGRSATQTSHELNPRSRI</sequence>
<evidence type="ECO:0000313" key="2">
    <source>
        <dbReference type="EMBL" id="JAE13998.1"/>
    </source>
</evidence>
<evidence type="ECO:0000256" key="1">
    <source>
        <dbReference type="SAM" id="MobiDB-lite"/>
    </source>
</evidence>
<reference evidence="2" key="2">
    <citation type="journal article" date="2015" name="Data Brief">
        <title>Shoot transcriptome of the giant reed, Arundo donax.</title>
        <authorList>
            <person name="Barrero R.A."/>
            <person name="Guerrero F.D."/>
            <person name="Moolhuijzen P."/>
            <person name="Goolsby J.A."/>
            <person name="Tidwell J."/>
            <person name="Bellgard S.E."/>
            <person name="Bellgard M.I."/>
        </authorList>
    </citation>
    <scope>NUCLEOTIDE SEQUENCE</scope>
    <source>
        <tissue evidence="2">Shoot tissue taken approximately 20 cm above the soil surface</tissue>
    </source>
</reference>
<organism evidence="2">
    <name type="scientific">Arundo donax</name>
    <name type="common">Giant reed</name>
    <name type="synonym">Donax arundinaceus</name>
    <dbReference type="NCBI Taxonomy" id="35708"/>
    <lineage>
        <taxon>Eukaryota</taxon>
        <taxon>Viridiplantae</taxon>
        <taxon>Streptophyta</taxon>
        <taxon>Embryophyta</taxon>
        <taxon>Tracheophyta</taxon>
        <taxon>Spermatophyta</taxon>
        <taxon>Magnoliopsida</taxon>
        <taxon>Liliopsida</taxon>
        <taxon>Poales</taxon>
        <taxon>Poaceae</taxon>
        <taxon>PACMAD clade</taxon>
        <taxon>Arundinoideae</taxon>
        <taxon>Arundineae</taxon>
        <taxon>Arundo</taxon>
    </lineage>
</organism>
<reference evidence="2" key="1">
    <citation type="submission" date="2014-09" db="EMBL/GenBank/DDBJ databases">
        <authorList>
            <person name="Magalhaes I.L.F."/>
            <person name="Oliveira U."/>
            <person name="Santos F.R."/>
            <person name="Vidigal T.H.D.A."/>
            <person name="Brescovit A.D."/>
            <person name="Santos A.J."/>
        </authorList>
    </citation>
    <scope>NUCLEOTIDE SEQUENCE</scope>
    <source>
        <tissue evidence="2">Shoot tissue taken approximately 20 cm above the soil surface</tissue>
    </source>
</reference>
<feature type="compositionally biased region" description="Polar residues" evidence="1">
    <location>
        <begin position="1"/>
        <end position="10"/>
    </location>
</feature>